<reference evidence="6" key="2">
    <citation type="journal article" date="2019" name="Int. J. Syst. Evol. Microbiol.">
        <title>The Global Catalogue of Microorganisms (GCM) 10K type strain sequencing project: providing services to taxonomists for standard genome sequencing and annotation.</title>
        <authorList>
            <consortium name="The Broad Institute Genomics Platform"/>
            <consortium name="The Broad Institute Genome Sequencing Center for Infectious Disease"/>
            <person name="Wu L."/>
            <person name="Ma J."/>
        </authorList>
    </citation>
    <scope>NUCLEOTIDE SEQUENCE [LARGE SCALE GENOMIC DNA]</scope>
    <source>
        <strain evidence="6">CGMCC 1.18437</strain>
    </source>
</reference>
<dbReference type="InterPro" id="IPR043724">
    <property type="entry name" value="DUF5666"/>
</dbReference>
<keyword evidence="1" id="KW-0732">Signal</keyword>
<reference evidence="3" key="4">
    <citation type="submission" date="2024-05" db="EMBL/GenBank/DDBJ databases">
        <authorList>
            <person name="Sun Q."/>
            <person name="Zhou Y."/>
        </authorList>
    </citation>
    <scope>NUCLEOTIDE SEQUENCE</scope>
    <source>
        <strain evidence="3">CGMCC 1.18437</strain>
    </source>
</reference>
<feature type="signal peptide" evidence="1">
    <location>
        <begin position="1"/>
        <end position="22"/>
    </location>
</feature>
<evidence type="ECO:0000313" key="4">
    <source>
        <dbReference type="EMBL" id="MBB5378646.1"/>
    </source>
</evidence>
<evidence type="ECO:0000259" key="2">
    <source>
        <dbReference type="Pfam" id="PF18914"/>
    </source>
</evidence>
<feature type="domain" description="DUF5666" evidence="2">
    <location>
        <begin position="193"/>
        <end position="248"/>
    </location>
</feature>
<evidence type="ECO:0000256" key="1">
    <source>
        <dbReference type="SAM" id="SignalP"/>
    </source>
</evidence>
<dbReference type="EMBL" id="BNAJ01000015">
    <property type="protein sequence ID" value="GHF61384.1"/>
    <property type="molecule type" value="Genomic_DNA"/>
</dbReference>
<protein>
    <recommendedName>
        <fullName evidence="2">DUF5666 domain-containing protein</fullName>
    </recommendedName>
</protein>
<keyword evidence="6" id="KW-1185">Reference proteome</keyword>
<organism evidence="4 5">
    <name type="scientific">Deinococcus metalli</name>
    <dbReference type="NCBI Taxonomy" id="1141878"/>
    <lineage>
        <taxon>Bacteria</taxon>
        <taxon>Thermotogati</taxon>
        <taxon>Deinococcota</taxon>
        <taxon>Deinococci</taxon>
        <taxon>Deinococcales</taxon>
        <taxon>Deinococcaceae</taxon>
        <taxon>Deinococcus</taxon>
    </lineage>
</organism>
<dbReference type="Proteomes" id="UP000539473">
    <property type="component" value="Unassembled WGS sequence"/>
</dbReference>
<reference evidence="3" key="1">
    <citation type="journal article" date="2014" name="Int. J. Syst. Evol. Microbiol.">
        <title>Complete genome of a new Firmicutes species belonging to the dominant human colonic microbiota ('Ruminococcus bicirculans') reveals two chromosomes and a selective capacity to utilize plant glucans.</title>
        <authorList>
            <consortium name="NISC Comparative Sequencing Program"/>
            <person name="Wegmann U."/>
            <person name="Louis P."/>
            <person name="Goesmann A."/>
            <person name="Henrissat B."/>
            <person name="Duncan S.H."/>
            <person name="Flint H.J."/>
        </authorList>
    </citation>
    <scope>NUCLEOTIDE SEQUENCE</scope>
    <source>
        <strain evidence="3">CGMCC 1.18437</strain>
    </source>
</reference>
<feature type="chain" id="PRO_5030825600" description="DUF5666 domain-containing protein" evidence="1">
    <location>
        <begin position="23"/>
        <end position="330"/>
    </location>
</feature>
<reference evidence="4 5" key="3">
    <citation type="submission" date="2020-08" db="EMBL/GenBank/DDBJ databases">
        <title>Genomic Encyclopedia of Type Strains, Phase IV (KMG-IV): sequencing the most valuable type-strain genomes for metagenomic binning, comparative biology and taxonomic classification.</title>
        <authorList>
            <person name="Goeker M."/>
        </authorList>
    </citation>
    <scope>NUCLEOTIDE SEQUENCE [LARGE SCALE GENOMIC DNA]</scope>
    <source>
        <strain evidence="4 5">DSM 27521</strain>
    </source>
</reference>
<comment type="caution">
    <text evidence="4">The sequence shown here is derived from an EMBL/GenBank/DDBJ whole genome shotgun (WGS) entry which is preliminary data.</text>
</comment>
<feature type="domain" description="DUF5666" evidence="2">
    <location>
        <begin position="106"/>
        <end position="174"/>
    </location>
</feature>
<dbReference type="EMBL" id="JACHFK010000014">
    <property type="protein sequence ID" value="MBB5378646.1"/>
    <property type="molecule type" value="Genomic_DNA"/>
</dbReference>
<dbReference type="RefSeq" id="WP_184115281.1">
    <property type="nucleotide sequence ID" value="NZ_BNAJ01000015.1"/>
</dbReference>
<evidence type="ECO:0000313" key="5">
    <source>
        <dbReference type="Proteomes" id="UP000539473"/>
    </source>
</evidence>
<evidence type="ECO:0000313" key="6">
    <source>
        <dbReference type="Proteomes" id="UP000619376"/>
    </source>
</evidence>
<name>A0A7W8KKH0_9DEIO</name>
<proteinExistence type="predicted"/>
<dbReference type="AlphaFoldDB" id="A0A7W8KKH0"/>
<dbReference type="PROSITE" id="PS51257">
    <property type="entry name" value="PROKAR_LIPOPROTEIN"/>
    <property type="match status" value="1"/>
</dbReference>
<accession>A0A7W8KKH0</accession>
<feature type="domain" description="DUF5666" evidence="2">
    <location>
        <begin position="35"/>
        <end position="90"/>
    </location>
</feature>
<evidence type="ECO:0000313" key="3">
    <source>
        <dbReference type="EMBL" id="GHF61384.1"/>
    </source>
</evidence>
<gene>
    <name evidence="3" type="ORF">GCM10017781_41940</name>
    <name evidence="4" type="ORF">HNQ07_004153</name>
</gene>
<dbReference type="Pfam" id="PF18914">
    <property type="entry name" value="DUF5666"/>
    <property type="match status" value="3"/>
</dbReference>
<sequence length="330" mass="33321">MKHALPATLVLSLLLAACGSTSGSLTPASSQTLSGTITSLSSDRSALTVAGTTVKLTASLHALSGATAIRKNGTASTAHALSVGQNVTVQETGGVATEVDVNVELRGQISSVGATSLVVAGQTVNVDAGTRIELASDDDTAATAHVLADLTAGTFVEISGQRDTSGAILASNIEAKSAEELHQDGENEDSEVKGEVTNLDATAHLFTANGTTVSYDPATVAGTLAPGVAVEVEGQFDAATAVLRASKVRVESDQEEHEGIRAGAVVTVEARVESMDSASQTFTARGLTVGYARATVKGQVTLRAEVKVKGTVDAATPTLIHASTVVVGDD</sequence>
<dbReference type="Proteomes" id="UP000619376">
    <property type="component" value="Unassembled WGS sequence"/>
</dbReference>